<reference evidence="1 2" key="1">
    <citation type="journal article" date="2018" name="Nat. Genet.">
        <title>Extensive intraspecific gene order and gene structural variations between Mo17 and other maize genomes.</title>
        <authorList>
            <person name="Sun S."/>
            <person name="Zhou Y."/>
            <person name="Chen J."/>
            <person name="Shi J."/>
            <person name="Zhao H."/>
            <person name="Zhao H."/>
            <person name="Song W."/>
            <person name="Zhang M."/>
            <person name="Cui Y."/>
            <person name="Dong X."/>
            <person name="Liu H."/>
            <person name="Ma X."/>
            <person name="Jiao Y."/>
            <person name="Wang B."/>
            <person name="Wei X."/>
            <person name="Stein J.C."/>
            <person name="Glaubitz J.C."/>
            <person name="Lu F."/>
            <person name="Yu G."/>
            <person name="Liang C."/>
            <person name="Fengler K."/>
            <person name="Li B."/>
            <person name="Rafalski A."/>
            <person name="Schnable P.S."/>
            <person name="Ware D.H."/>
            <person name="Buckler E.S."/>
            <person name="Lai J."/>
        </authorList>
    </citation>
    <scope>NUCLEOTIDE SEQUENCE [LARGE SCALE GENOMIC DNA]</scope>
    <source>
        <strain evidence="2">cv. Missouri 17</strain>
        <tissue evidence="1">Seedling</tissue>
    </source>
</reference>
<protein>
    <submittedName>
        <fullName evidence="1">Uncharacterized protein</fullName>
    </submittedName>
</protein>
<accession>A0A3L6DA03</accession>
<evidence type="ECO:0000313" key="2">
    <source>
        <dbReference type="Proteomes" id="UP000251960"/>
    </source>
</evidence>
<proteinExistence type="predicted"/>
<organism evidence="1 2">
    <name type="scientific">Zea mays</name>
    <name type="common">Maize</name>
    <dbReference type="NCBI Taxonomy" id="4577"/>
    <lineage>
        <taxon>Eukaryota</taxon>
        <taxon>Viridiplantae</taxon>
        <taxon>Streptophyta</taxon>
        <taxon>Embryophyta</taxon>
        <taxon>Tracheophyta</taxon>
        <taxon>Spermatophyta</taxon>
        <taxon>Magnoliopsida</taxon>
        <taxon>Liliopsida</taxon>
        <taxon>Poales</taxon>
        <taxon>Poaceae</taxon>
        <taxon>PACMAD clade</taxon>
        <taxon>Panicoideae</taxon>
        <taxon>Andropogonodae</taxon>
        <taxon>Andropogoneae</taxon>
        <taxon>Tripsacinae</taxon>
        <taxon>Zea</taxon>
    </lineage>
</organism>
<comment type="caution">
    <text evidence="1">The sequence shown here is derived from an EMBL/GenBank/DDBJ whole genome shotgun (WGS) entry which is preliminary data.</text>
</comment>
<sequence>MAIVAAHKNSWPVSSDLRDGDELDDVMASLSNVVPRTTRESPTLATTMRSPCLTMDSAEQPLYTASKRRLRRSLSYIAAHAAT</sequence>
<dbReference type="Proteomes" id="UP000251960">
    <property type="component" value="Chromosome 9"/>
</dbReference>
<dbReference type="AlphaFoldDB" id="A0A3L6DA03"/>
<name>A0A3L6DA03_MAIZE</name>
<gene>
    <name evidence="1" type="ORF">Zm00014a_043332</name>
</gene>
<evidence type="ECO:0000313" key="1">
    <source>
        <dbReference type="EMBL" id="PWZ05416.1"/>
    </source>
</evidence>
<dbReference type="EMBL" id="NCVQ01000010">
    <property type="protein sequence ID" value="PWZ05416.1"/>
    <property type="molecule type" value="Genomic_DNA"/>
</dbReference>